<dbReference type="InterPro" id="IPR010134">
    <property type="entry name" value="PHA_reg_PhaR"/>
</dbReference>
<dbReference type="Pfam" id="PF07879">
    <property type="entry name" value="PHB_acc_N"/>
    <property type="match status" value="1"/>
</dbReference>
<protein>
    <submittedName>
        <fullName evidence="3">Polyhydroxyalkanoate synthesis repressor PhaR</fullName>
    </submittedName>
</protein>
<evidence type="ECO:0000259" key="1">
    <source>
        <dbReference type="Pfam" id="PF05233"/>
    </source>
</evidence>
<reference evidence="3" key="2">
    <citation type="submission" date="2020-09" db="EMBL/GenBank/DDBJ databases">
        <authorList>
            <person name="Sun Q."/>
            <person name="Kim S."/>
        </authorList>
    </citation>
    <scope>NUCLEOTIDE SEQUENCE</scope>
    <source>
        <strain evidence="3">KCTC 23732</strain>
    </source>
</reference>
<dbReference type="AlphaFoldDB" id="A0A918MX76"/>
<gene>
    <name evidence="3" type="ORF">GCM10011450_07250</name>
</gene>
<dbReference type="RefSeq" id="WP_189384100.1">
    <property type="nucleotide sequence ID" value="NZ_BAABFY010000007.1"/>
</dbReference>
<dbReference type="InterPro" id="IPR007897">
    <property type="entry name" value="PHB_accumulat"/>
</dbReference>
<organism evidence="3 4">
    <name type="scientific">Advenella faeciporci</name>
    <dbReference type="NCBI Taxonomy" id="797535"/>
    <lineage>
        <taxon>Bacteria</taxon>
        <taxon>Pseudomonadati</taxon>
        <taxon>Pseudomonadota</taxon>
        <taxon>Betaproteobacteria</taxon>
        <taxon>Burkholderiales</taxon>
        <taxon>Alcaligenaceae</taxon>
    </lineage>
</organism>
<dbReference type="GO" id="GO:0006355">
    <property type="term" value="P:regulation of DNA-templated transcription"/>
    <property type="evidence" value="ECO:0007669"/>
    <property type="project" value="InterPro"/>
</dbReference>
<feature type="domain" description="PHB accumulation regulatory" evidence="1">
    <location>
        <begin position="126"/>
        <end position="165"/>
    </location>
</feature>
<sequence length="186" mass="21345">MINSPETGQTRIIKKYPNRRLYDTESSTYITLADVRKLVLDNVKFQVLDAKTSEDITRSILLQIILELEGGGVPMFSSTMLEHIIRFYGNAMQGVMGTYLEKNMQAFVDIQERLADQSKSMYGSQFSPDAWAQFMNIQAPVLNNAMSNYVEQSKNLFVQMQEQMQNQTQNMFGAFPFVTPQDKEKK</sequence>
<keyword evidence="4" id="KW-1185">Reference proteome</keyword>
<evidence type="ECO:0000313" key="3">
    <source>
        <dbReference type="EMBL" id="GGW79989.1"/>
    </source>
</evidence>
<evidence type="ECO:0000259" key="2">
    <source>
        <dbReference type="Pfam" id="PF07879"/>
    </source>
</evidence>
<reference evidence="3" key="1">
    <citation type="journal article" date="2014" name="Int. J. Syst. Evol. Microbiol.">
        <title>Complete genome sequence of Corynebacterium casei LMG S-19264T (=DSM 44701T), isolated from a smear-ripened cheese.</title>
        <authorList>
            <consortium name="US DOE Joint Genome Institute (JGI-PGF)"/>
            <person name="Walter F."/>
            <person name="Albersmeier A."/>
            <person name="Kalinowski J."/>
            <person name="Ruckert C."/>
        </authorList>
    </citation>
    <scope>NUCLEOTIDE SEQUENCE</scope>
    <source>
        <strain evidence="3">KCTC 23732</strain>
    </source>
</reference>
<name>A0A918MX76_9BURK</name>
<accession>A0A918MX76</accession>
<proteinExistence type="predicted"/>
<evidence type="ECO:0000313" key="4">
    <source>
        <dbReference type="Proteomes" id="UP000608345"/>
    </source>
</evidence>
<dbReference type="NCBIfam" id="TIGR01848">
    <property type="entry name" value="PHA_reg_PhaR"/>
    <property type="match status" value="1"/>
</dbReference>
<feature type="domain" description="PHA accumulation regulator DNA-binding N-terminal" evidence="2">
    <location>
        <begin position="12"/>
        <end position="70"/>
    </location>
</feature>
<dbReference type="InterPro" id="IPR012909">
    <property type="entry name" value="PHA_DNA-bd_N"/>
</dbReference>
<feature type="domain" description="PHB accumulation regulatory" evidence="1">
    <location>
        <begin position="76"/>
        <end position="114"/>
    </location>
</feature>
<dbReference type="EMBL" id="BMYS01000003">
    <property type="protein sequence ID" value="GGW79989.1"/>
    <property type="molecule type" value="Genomic_DNA"/>
</dbReference>
<comment type="caution">
    <text evidence="3">The sequence shown here is derived from an EMBL/GenBank/DDBJ whole genome shotgun (WGS) entry which is preliminary data.</text>
</comment>
<dbReference type="Pfam" id="PF05233">
    <property type="entry name" value="PHB_acc"/>
    <property type="match status" value="2"/>
</dbReference>
<dbReference type="Proteomes" id="UP000608345">
    <property type="component" value="Unassembled WGS sequence"/>
</dbReference>